<feature type="transmembrane region" description="Helical" evidence="7">
    <location>
        <begin position="112"/>
        <end position="129"/>
    </location>
</feature>
<keyword evidence="5 7" id="KW-0472">Membrane</keyword>
<proteinExistence type="inferred from homology"/>
<reference evidence="10" key="1">
    <citation type="submission" date="2023-01" db="EMBL/GenBank/DDBJ databases">
        <title>Metagenome sequencing of chrysophaentin producing Chrysophaeum taylorii.</title>
        <authorList>
            <person name="Davison J."/>
            <person name="Bewley C."/>
        </authorList>
    </citation>
    <scope>NUCLEOTIDE SEQUENCE</scope>
    <source>
        <strain evidence="10">NIES-1699</strain>
    </source>
</reference>
<feature type="transmembrane region" description="Helical" evidence="7">
    <location>
        <begin position="176"/>
        <end position="194"/>
    </location>
</feature>
<feature type="domain" description="Major facilitator superfamily associated" evidence="9">
    <location>
        <begin position="67"/>
        <end position="461"/>
    </location>
</feature>
<dbReference type="PANTHER" id="PTHR16172">
    <property type="entry name" value="MAJOR FACILITATOR SUPERFAMILY DOMAIN-CONTAINING PROTEIN 6-LIKE"/>
    <property type="match status" value="1"/>
</dbReference>
<feature type="compositionally biased region" description="Pro residues" evidence="6">
    <location>
        <begin position="283"/>
        <end position="294"/>
    </location>
</feature>
<evidence type="ECO:0000256" key="6">
    <source>
        <dbReference type="SAM" id="MobiDB-lite"/>
    </source>
</evidence>
<evidence type="ECO:0000313" key="11">
    <source>
        <dbReference type="Proteomes" id="UP001230188"/>
    </source>
</evidence>
<evidence type="ECO:0000313" key="10">
    <source>
        <dbReference type="EMBL" id="KAJ8612278.1"/>
    </source>
</evidence>
<evidence type="ECO:0000256" key="2">
    <source>
        <dbReference type="ARBA" id="ARBA00005241"/>
    </source>
</evidence>
<feature type="transmembrane region" description="Helical" evidence="7">
    <location>
        <begin position="338"/>
        <end position="360"/>
    </location>
</feature>
<feature type="region of interest" description="Disordered" evidence="6">
    <location>
        <begin position="491"/>
        <end position="549"/>
    </location>
</feature>
<evidence type="ECO:0000256" key="8">
    <source>
        <dbReference type="SAM" id="SignalP"/>
    </source>
</evidence>
<comment type="subcellular location">
    <subcellularLocation>
        <location evidence="1">Membrane</location>
        <topology evidence="1">Multi-pass membrane protein</topology>
    </subcellularLocation>
</comment>
<dbReference type="InterPro" id="IPR024989">
    <property type="entry name" value="MFS_assoc_dom"/>
</dbReference>
<feature type="region of interest" description="Disordered" evidence="6">
    <location>
        <begin position="243"/>
        <end position="302"/>
    </location>
</feature>
<dbReference type="GO" id="GO:0016020">
    <property type="term" value="C:membrane"/>
    <property type="evidence" value="ECO:0007669"/>
    <property type="project" value="UniProtKB-SubCell"/>
</dbReference>
<dbReference type="SUPFAM" id="SSF103473">
    <property type="entry name" value="MFS general substrate transporter"/>
    <property type="match status" value="1"/>
</dbReference>
<evidence type="ECO:0000256" key="7">
    <source>
        <dbReference type="SAM" id="Phobius"/>
    </source>
</evidence>
<feature type="transmembrane region" description="Helical" evidence="7">
    <location>
        <begin position="200"/>
        <end position="221"/>
    </location>
</feature>
<comment type="similarity">
    <text evidence="2">Belongs to the major facilitator superfamily. MFSD6 family.</text>
</comment>
<dbReference type="EMBL" id="JAQMWT010000055">
    <property type="protein sequence ID" value="KAJ8612278.1"/>
    <property type="molecule type" value="Genomic_DNA"/>
</dbReference>
<protein>
    <recommendedName>
        <fullName evidence="9">Major facilitator superfamily associated domain-containing protein</fullName>
    </recommendedName>
</protein>
<comment type="caution">
    <text evidence="10">The sequence shown here is derived from an EMBL/GenBank/DDBJ whole genome shotgun (WGS) entry which is preliminary data.</text>
</comment>
<dbReference type="AlphaFoldDB" id="A0AAD7UMV5"/>
<keyword evidence="11" id="KW-1185">Reference proteome</keyword>
<evidence type="ECO:0000256" key="1">
    <source>
        <dbReference type="ARBA" id="ARBA00004141"/>
    </source>
</evidence>
<dbReference type="PANTHER" id="PTHR16172:SF41">
    <property type="entry name" value="MAJOR FACILITATOR SUPERFAMILY DOMAIN-CONTAINING PROTEIN 6-LIKE"/>
    <property type="match status" value="1"/>
</dbReference>
<evidence type="ECO:0000256" key="5">
    <source>
        <dbReference type="ARBA" id="ARBA00023136"/>
    </source>
</evidence>
<keyword evidence="4 7" id="KW-1133">Transmembrane helix</keyword>
<feature type="compositionally biased region" description="Acidic residues" evidence="6">
    <location>
        <begin position="500"/>
        <end position="512"/>
    </location>
</feature>
<evidence type="ECO:0000256" key="3">
    <source>
        <dbReference type="ARBA" id="ARBA00022692"/>
    </source>
</evidence>
<gene>
    <name evidence="10" type="ORF">CTAYLR_002951</name>
</gene>
<feature type="transmembrane region" description="Helical" evidence="7">
    <location>
        <begin position="372"/>
        <end position="389"/>
    </location>
</feature>
<feature type="chain" id="PRO_5042217532" description="Major facilitator superfamily associated domain-containing protein" evidence="8">
    <location>
        <begin position="23"/>
        <end position="549"/>
    </location>
</feature>
<evidence type="ECO:0000259" key="9">
    <source>
        <dbReference type="Pfam" id="PF12832"/>
    </source>
</evidence>
<feature type="signal peptide" evidence="8">
    <location>
        <begin position="1"/>
        <end position="22"/>
    </location>
</feature>
<feature type="transmembrane region" description="Helical" evidence="7">
    <location>
        <begin position="307"/>
        <end position="332"/>
    </location>
</feature>
<evidence type="ECO:0000256" key="4">
    <source>
        <dbReference type="ARBA" id="ARBA00022989"/>
    </source>
</evidence>
<accession>A0AAD7UMV5</accession>
<feature type="compositionally biased region" description="Pro residues" evidence="6">
    <location>
        <begin position="265"/>
        <end position="276"/>
    </location>
</feature>
<dbReference type="Proteomes" id="UP001230188">
    <property type="component" value="Unassembled WGS sequence"/>
</dbReference>
<dbReference type="Pfam" id="PF12832">
    <property type="entry name" value="MFS_1_like"/>
    <property type="match status" value="1"/>
</dbReference>
<keyword evidence="3 7" id="KW-0812">Transmembrane</keyword>
<dbReference type="Gene3D" id="1.20.1250.20">
    <property type="entry name" value="MFS general substrate transporter like domains"/>
    <property type="match status" value="2"/>
</dbReference>
<keyword evidence="8" id="KW-0732">Signal</keyword>
<feature type="transmembrane region" description="Helical" evidence="7">
    <location>
        <begin position="433"/>
        <end position="453"/>
    </location>
</feature>
<name>A0AAD7UMV5_9STRA</name>
<dbReference type="InterPro" id="IPR051717">
    <property type="entry name" value="MFS_MFSD6"/>
</dbReference>
<feature type="transmembrane region" description="Helical" evidence="7">
    <location>
        <begin position="459"/>
        <end position="480"/>
    </location>
</feature>
<feature type="transmembrane region" description="Helical" evidence="7">
    <location>
        <begin position="395"/>
        <end position="413"/>
    </location>
</feature>
<organism evidence="10 11">
    <name type="scientific">Chrysophaeum taylorii</name>
    <dbReference type="NCBI Taxonomy" id="2483200"/>
    <lineage>
        <taxon>Eukaryota</taxon>
        <taxon>Sar</taxon>
        <taxon>Stramenopiles</taxon>
        <taxon>Ochrophyta</taxon>
        <taxon>Pelagophyceae</taxon>
        <taxon>Pelagomonadales</taxon>
        <taxon>Pelagomonadaceae</taxon>
        <taxon>Chrysophaeum</taxon>
    </lineage>
</organism>
<dbReference type="InterPro" id="IPR036259">
    <property type="entry name" value="MFS_trans_sf"/>
</dbReference>
<sequence length="549" mass="59010">MRHLSSGAPLVLLVAGGALVLAQFTRGTVEARDLRVKSQRERAFNLAEEHAAVTKKLAGIDYECLVWPFLPLFLSRHVGDSGKLGLILGTARVAQVIAAPAWSYAADRRSRWRIFAGCWVMWQVSMLAIASVARWSYLATFVATVAHAAVEAPLVPFIDASVLKVLDDSHFGRSRLWGSIAWGALAPLGGLMYARRGFASNVAVSMTLAVATLALASKLVVTPFPANAQQAATYGSSRGLRRLNPFRRAKPRRDEPGDPELQKLAPPPAAPAPRPLNPFEINDPPPEEPQPSPPQNNDKPLDPTTRLALFLPSVSVVGMGFGFVMNFLFVFIKSLGGGPVICGAALFIECIVEIPVLHSADAVFSRFGARKVVAAVHALYAVRCAAYAACPTYRYVLLVEPLHGITFGLFYTAGVRHAKSLLPRDRQTFAQGLFTAALTAGSGVGAGLGGLLVRHGFRTAFLAFTALFLVSGAATALAPIDSDEQRTPALLAAGPREQREEEEDDDDDDDEDILHPYYSNARTTTIPDSSSSSSTARHQDADRGVYTSL</sequence>